<feature type="domain" description="Exonuclease VII large subunit C-terminal" evidence="7">
    <location>
        <begin position="129"/>
        <end position="437"/>
    </location>
</feature>
<evidence type="ECO:0000313" key="10">
    <source>
        <dbReference type="Proteomes" id="UP000463939"/>
    </source>
</evidence>
<dbReference type="CDD" id="cd04489">
    <property type="entry name" value="ExoVII_LU_OBF"/>
    <property type="match status" value="1"/>
</dbReference>
<keyword evidence="4 5" id="KW-0269">Exonuclease</keyword>
<comment type="catalytic activity">
    <reaction evidence="5 6">
        <text>Exonucleolytic cleavage in either 5'- to 3'- or 3'- to 5'-direction to yield nucleoside 5'-phosphates.</text>
        <dbReference type="EC" id="3.1.11.6"/>
    </reaction>
</comment>
<proteinExistence type="inferred from homology"/>
<dbReference type="KEGG" id="sniv:SFSGTM_08300"/>
<dbReference type="GO" id="GO:0003676">
    <property type="term" value="F:nucleic acid binding"/>
    <property type="evidence" value="ECO:0007669"/>
    <property type="project" value="InterPro"/>
</dbReference>
<dbReference type="Pfam" id="PF02601">
    <property type="entry name" value="Exonuc_VII_L"/>
    <property type="match status" value="1"/>
</dbReference>
<feature type="domain" description="OB-fold nucleic acid binding" evidence="8">
    <location>
        <begin position="13"/>
        <end position="105"/>
    </location>
</feature>
<evidence type="ECO:0000256" key="1">
    <source>
        <dbReference type="ARBA" id="ARBA00022490"/>
    </source>
</evidence>
<dbReference type="InterPro" id="IPR025824">
    <property type="entry name" value="OB-fold_nuc-bd_dom"/>
</dbReference>
<evidence type="ECO:0000256" key="6">
    <source>
        <dbReference type="RuleBase" id="RU004355"/>
    </source>
</evidence>
<dbReference type="PANTHER" id="PTHR30008:SF0">
    <property type="entry name" value="EXODEOXYRIBONUCLEASE 7 LARGE SUBUNIT"/>
    <property type="match status" value="1"/>
</dbReference>
<comment type="similarity">
    <text evidence="5 6">Belongs to the XseA family.</text>
</comment>
<dbReference type="AlphaFoldDB" id="A0A809S8C0"/>
<dbReference type="EMBL" id="AP021881">
    <property type="protein sequence ID" value="BBP00122.1"/>
    <property type="molecule type" value="Genomic_DNA"/>
</dbReference>
<dbReference type="EC" id="3.1.11.6" evidence="5"/>
<evidence type="ECO:0000259" key="7">
    <source>
        <dbReference type="Pfam" id="PF02601"/>
    </source>
</evidence>
<dbReference type="HAMAP" id="MF_00378">
    <property type="entry name" value="Exonuc_7_L"/>
    <property type="match status" value="1"/>
</dbReference>
<keyword evidence="2 5" id="KW-0540">Nuclease</keyword>
<evidence type="ECO:0000259" key="8">
    <source>
        <dbReference type="Pfam" id="PF13742"/>
    </source>
</evidence>
<comment type="function">
    <text evidence="5">Bidirectionally degrades single-stranded DNA into large acid-insoluble oligonucleotides, which are then degraded further into small acid-soluble oligonucleotides.</text>
</comment>
<dbReference type="Pfam" id="PF13742">
    <property type="entry name" value="tRNA_anti_2"/>
    <property type="match status" value="1"/>
</dbReference>
<keyword evidence="10" id="KW-1185">Reference proteome</keyword>
<dbReference type="PANTHER" id="PTHR30008">
    <property type="entry name" value="EXODEOXYRIBONUCLEASE 7 LARGE SUBUNIT"/>
    <property type="match status" value="1"/>
</dbReference>
<dbReference type="GO" id="GO:0008855">
    <property type="term" value="F:exodeoxyribonuclease VII activity"/>
    <property type="evidence" value="ECO:0007669"/>
    <property type="project" value="UniProtKB-UniRule"/>
</dbReference>
<dbReference type="GO" id="GO:0006308">
    <property type="term" value="P:DNA catabolic process"/>
    <property type="evidence" value="ECO:0007669"/>
    <property type="project" value="UniProtKB-UniRule"/>
</dbReference>
<gene>
    <name evidence="5 9" type="primary">xseA</name>
    <name evidence="9" type="ORF">SFSGTM_08300</name>
</gene>
<dbReference type="InterPro" id="IPR003753">
    <property type="entry name" value="Exonuc_VII_L"/>
</dbReference>
<evidence type="ECO:0000256" key="3">
    <source>
        <dbReference type="ARBA" id="ARBA00022801"/>
    </source>
</evidence>
<comment type="subcellular location">
    <subcellularLocation>
        <location evidence="5 6">Cytoplasm</location>
    </subcellularLocation>
</comment>
<dbReference type="Proteomes" id="UP000463939">
    <property type="component" value="Chromosome"/>
</dbReference>
<dbReference type="GO" id="GO:0005737">
    <property type="term" value="C:cytoplasm"/>
    <property type="evidence" value="ECO:0007669"/>
    <property type="project" value="UniProtKB-SubCell"/>
</dbReference>
<keyword evidence="1 5" id="KW-0963">Cytoplasm</keyword>
<comment type="subunit">
    <text evidence="5">Heterooligomer composed of large and small subunits.</text>
</comment>
<evidence type="ECO:0000256" key="4">
    <source>
        <dbReference type="ARBA" id="ARBA00022839"/>
    </source>
</evidence>
<dbReference type="InterPro" id="IPR020579">
    <property type="entry name" value="Exonuc_VII_lsu_C"/>
</dbReference>
<name>A0A809S8C0_9PROT</name>
<evidence type="ECO:0000256" key="5">
    <source>
        <dbReference type="HAMAP-Rule" id="MF_00378"/>
    </source>
</evidence>
<keyword evidence="3 5" id="KW-0378">Hydrolase</keyword>
<dbReference type="NCBIfam" id="TIGR00237">
    <property type="entry name" value="xseA"/>
    <property type="match status" value="1"/>
</dbReference>
<reference evidence="10" key="1">
    <citation type="submission" date="2019-11" db="EMBL/GenBank/DDBJ databases">
        <title>Isolation and characterization of a novel species in the genus Sulfuriferula.</title>
        <authorList>
            <person name="Mochizuki J."/>
            <person name="Kojima H."/>
            <person name="Fukui M."/>
        </authorList>
    </citation>
    <scope>NUCLEOTIDE SEQUENCE [LARGE SCALE GENOMIC DNA]</scope>
    <source>
        <strain evidence="10">SGTM</strain>
    </source>
</reference>
<accession>A0A809S8C0</accession>
<dbReference type="RefSeq" id="WP_162084088.1">
    <property type="nucleotide sequence ID" value="NZ_AP021881.1"/>
</dbReference>
<protein>
    <recommendedName>
        <fullName evidence="5">Exodeoxyribonuclease 7 large subunit</fullName>
        <ecNumber evidence="5">3.1.11.6</ecNumber>
    </recommendedName>
    <alternativeName>
        <fullName evidence="5">Exodeoxyribonuclease VII large subunit</fullName>
        <shortName evidence="5">Exonuclease VII large subunit</shortName>
    </alternativeName>
</protein>
<evidence type="ECO:0000313" key="9">
    <source>
        <dbReference type="EMBL" id="BBP00122.1"/>
    </source>
</evidence>
<dbReference type="GO" id="GO:0009318">
    <property type="term" value="C:exodeoxyribonuclease VII complex"/>
    <property type="evidence" value="ECO:0007669"/>
    <property type="project" value="UniProtKB-UniRule"/>
</dbReference>
<evidence type="ECO:0000256" key="2">
    <source>
        <dbReference type="ARBA" id="ARBA00022722"/>
    </source>
</evidence>
<sequence length="450" mass="51058">MTNSPLNQPASILTVTSFNRWIQQTLISTIPLTWVAGEISNLTRAASGHWYFSLKDAQAQVRCVMFRGRNQFIDWQPENGMQVEVRATAGLYEPRGEFQLQVENLRRAGLGALFEAFERLKRKLELEGLFDSARKRAIPAMPRQIGIITSPQAAALRDVLTTLNRLMPSLPVILYPCQVQGTTAPAQIINALNFAYQRAECDVLIICRGGGSIEDLWAFNDEQVARTVTASPIPIISGVGHETDFTITDFVSDLRAPTPTAAASLACPNRDQLLQSLDLIQARLSRQLRSQIAQRQQKLQHLTARLVHPGKRIQTQRITLQQFANRLRLAQQANLQQRIWQQAQLKVRLKRPNMETRRSQLTQYRNRMQLTMQHLLSQRLSTLQHLRNELNHLSPNAVLTRGYAIVSDEQGDIVHNTAQLDINAKLSIHFAKDSVDTQVRRLYTTNRLKK</sequence>
<organism evidence="9 10">
    <name type="scientific">Sulfuriferula nivalis</name>
    <dbReference type="NCBI Taxonomy" id="2675298"/>
    <lineage>
        <taxon>Bacteria</taxon>
        <taxon>Pseudomonadati</taxon>
        <taxon>Pseudomonadota</taxon>
        <taxon>Betaproteobacteria</taxon>
        <taxon>Nitrosomonadales</taxon>
        <taxon>Sulfuricellaceae</taxon>
        <taxon>Sulfuriferula</taxon>
    </lineage>
</organism>